<dbReference type="PANTHER" id="PTHR42737:SF2">
    <property type="entry name" value="GLUTATHIONE REDUCTASE"/>
    <property type="match status" value="1"/>
</dbReference>
<evidence type="ECO:0000256" key="4">
    <source>
        <dbReference type="ARBA" id="ARBA00023002"/>
    </source>
</evidence>
<feature type="disulfide bond" description="Redox-active" evidence="9">
    <location>
        <begin position="42"/>
        <end position="47"/>
    </location>
</feature>
<dbReference type="GO" id="GO:0004362">
    <property type="term" value="F:glutathione-disulfide reductase (NADPH) activity"/>
    <property type="evidence" value="ECO:0007669"/>
    <property type="project" value="TreeGrafter"/>
</dbReference>
<feature type="binding site" evidence="8">
    <location>
        <position position="255"/>
    </location>
    <ligand>
        <name>NAD(+)</name>
        <dbReference type="ChEBI" id="CHEBI:57540"/>
    </ligand>
</feature>
<dbReference type="InterPro" id="IPR023753">
    <property type="entry name" value="FAD/NAD-binding_dom"/>
</dbReference>
<dbReference type="PRINTS" id="PR00411">
    <property type="entry name" value="PNDRDTASEI"/>
</dbReference>
<dbReference type="Pfam" id="PF02852">
    <property type="entry name" value="Pyr_redox_dim"/>
    <property type="match status" value="1"/>
</dbReference>
<dbReference type="InterPro" id="IPR016156">
    <property type="entry name" value="FAD/NAD-linked_Rdtase_dimer_sf"/>
</dbReference>
<name>A0A2W5HLV8_9BACT</name>
<dbReference type="Gene3D" id="3.30.390.30">
    <property type="match status" value="1"/>
</dbReference>
<dbReference type="Pfam" id="PF07992">
    <property type="entry name" value="Pyr_redox_2"/>
    <property type="match status" value="1"/>
</dbReference>
<comment type="cofactor">
    <cofactor evidence="8">
        <name>FAD</name>
        <dbReference type="ChEBI" id="CHEBI:57692"/>
    </cofactor>
    <text evidence="8">Binds 1 FAD per subunit.</text>
</comment>
<keyword evidence="8" id="KW-0547">Nucleotide-binding</keyword>
<keyword evidence="8" id="KW-0520">NAD</keyword>
<keyword evidence="3 8" id="KW-0274">FAD</keyword>
<gene>
    <name evidence="13" type="ORF">DI586_08865</name>
</gene>
<evidence type="ECO:0000256" key="3">
    <source>
        <dbReference type="ARBA" id="ARBA00022827"/>
    </source>
</evidence>
<feature type="binding site" evidence="8">
    <location>
        <position position="51"/>
    </location>
    <ligand>
        <name>FAD</name>
        <dbReference type="ChEBI" id="CHEBI:57692"/>
    </ligand>
</feature>
<dbReference type="PIRSF" id="PIRSF000350">
    <property type="entry name" value="Mercury_reductase_MerA"/>
    <property type="match status" value="1"/>
</dbReference>
<dbReference type="Proteomes" id="UP000249739">
    <property type="component" value="Unassembled WGS sequence"/>
</dbReference>
<dbReference type="GO" id="GO:0045454">
    <property type="term" value="P:cell redox homeostasis"/>
    <property type="evidence" value="ECO:0007669"/>
    <property type="project" value="InterPro"/>
</dbReference>
<evidence type="ECO:0000256" key="10">
    <source>
        <dbReference type="RuleBase" id="RU003691"/>
    </source>
</evidence>
<comment type="similarity">
    <text evidence="1 10">Belongs to the class-I pyridine nucleotide-disulfide oxidoreductase family.</text>
</comment>
<feature type="binding site" evidence="8">
    <location>
        <begin position="172"/>
        <end position="179"/>
    </location>
    <ligand>
        <name>NAD(+)</name>
        <dbReference type="ChEBI" id="CHEBI:57540"/>
    </ligand>
</feature>
<dbReference type="InterPro" id="IPR001100">
    <property type="entry name" value="Pyr_nuc-diS_OxRdtase"/>
</dbReference>
<dbReference type="SUPFAM" id="SSF55424">
    <property type="entry name" value="FAD/NAD-linked reductases, dimerisation (C-terminal) domain"/>
    <property type="match status" value="1"/>
</dbReference>
<dbReference type="InterPro" id="IPR012999">
    <property type="entry name" value="Pyr_OxRdtase_I_AS"/>
</dbReference>
<dbReference type="EMBL" id="QFOT01000110">
    <property type="protein sequence ID" value="PZP54779.1"/>
    <property type="molecule type" value="Genomic_DNA"/>
</dbReference>
<evidence type="ECO:0000256" key="9">
    <source>
        <dbReference type="PIRSR" id="PIRSR000350-4"/>
    </source>
</evidence>
<dbReference type="GO" id="GO:0005829">
    <property type="term" value="C:cytosol"/>
    <property type="evidence" value="ECO:0007669"/>
    <property type="project" value="TreeGrafter"/>
</dbReference>
<dbReference type="InterPro" id="IPR046952">
    <property type="entry name" value="GSHR/TRXR-like"/>
</dbReference>
<dbReference type="GO" id="GO:0006749">
    <property type="term" value="P:glutathione metabolic process"/>
    <property type="evidence" value="ECO:0007669"/>
    <property type="project" value="TreeGrafter"/>
</dbReference>
<accession>A0A2W5HLV8</accession>
<dbReference type="SUPFAM" id="SSF51905">
    <property type="entry name" value="FAD/NAD(P)-binding domain"/>
    <property type="match status" value="1"/>
</dbReference>
<evidence type="ECO:0000256" key="1">
    <source>
        <dbReference type="ARBA" id="ARBA00007532"/>
    </source>
</evidence>
<dbReference type="NCBIfam" id="NF004776">
    <property type="entry name" value="PRK06116.1"/>
    <property type="match status" value="1"/>
</dbReference>
<protein>
    <submittedName>
        <fullName evidence="13">Glutathione-disulfide reductase</fullName>
    </submittedName>
</protein>
<proteinExistence type="inferred from homology"/>
<dbReference type="GO" id="GO:0034599">
    <property type="term" value="P:cellular response to oxidative stress"/>
    <property type="evidence" value="ECO:0007669"/>
    <property type="project" value="TreeGrafter"/>
</dbReference>
<reference evidence="13 14" key="1">
    <citation type="submission" date="2017-08" db="EMBL/GenBank/DDBJ databases">
        <title>Infants hospitalized years apart are colonized by the same room-sourced microbial strains.</title>
        <authorList>
            <person name="Brooks B."/>
            <person name="Olm M.R."/>
            <person name="Firek B.A."/>
            <person name="Baker R."/>
            <person name="Thomas B.C."/>
            <person name="Morowitz M.J."/>
            <person name="Banfield J.F."/>
        </authorList>
    </citation>
    <scope>NUCLEOTIDE SEQUENCE [LARGE SCALE GENOMIC DNA]</scope>
    <source>
        <strain evidence="13">S2_006_000_R2_64</strain>
    </source>
</reference>
<keyword evidence="4 10" id="KW-0560">Oxidoreductase</keyword>
<keyword evidence="5" id="KW-1015">Disulfide bond</keyword>
<comment type="caution">
    <text evidence="13">The sequence shown here is derived from an EMBL/GenBank/DDBJ whole genome shotgun (WGS) entry which is preliminary data.</text>
</comment>
<feature type="active site" description="Proton acceptor" evidence="7">
    <location>
        <position position="429"/>
    </location>
</feature>
<organism evidence="13 14">
    <name type="scientific">Micavibrio aeruginosavorus</name>
    <dbReference type="NCBI Taxonomy" id="349221"/>
    <lineage>
        <taxon>Bacteria</taxon>
        <taxon>Pseudomonadati</taxon>
        <taxon>Bdellovibrionota</taxon>
        <taxon>Bdellovibrionia</taxon>
        <taxon>Bdellovibrionales</taxon>
        <taxon>Pseudobdellovibrionaceae</taxon>
        <taxon>Micavibrio</taxon>
    </lineage>
</organism>
<sequence length="455" mass="49113">MAYDFDYFVIGAGSGGVRSARIAASLGAKVGIAEATHFGGTCVNVGCIPKKIFSYAADYGTDMMEAGNYGWTSSPKFNWKTLKQNKDNEIARLSNIYREILNINKVSVYEGYAVFKDEHTIQIGNKEITAERILIAVGGKPQKPDVKGAEFAKTSDDMFALDELPKNIIILGAGYIALEFAHILHGIGCDITIVHRGDFLLKGFDIDLQDHLLEEMKKQGIKFVMNKQVAEITENSVICDDGEIISADLVMAATGRVPMTSGLELDKAGVEIDDRGHIITSTEHVTSKDHIYAVGDVTNSPQLTPVAIAQGHALADTLFNAKVRYTNFDLIPTAVFSKPEIGTVGLTEQQAVKKGIAHIVYKSTFRPLRHTITGLQSKVLIKLVVCANTDKVLGIHMAGSGAGELIQMAGIALNAGVTKANFDSTMPVHPTTAEEFIFLHAGATPHPPETLAKRG</sequence>
<feature type="domain" description="FAD/NAD(P)-binding" evidence="12">
    <location>
        <begin position="5"/>
        <end position="311"/>
    </location>
</feature>
<evidence type="ECO:0000313" key="13">
    <source>
        <dbReference type="EMBL" id="PZP54779.1"/>
    </source>
</evidence>
<evidence type="ECO:0000256" key="7">
    <source>
        <dbReference type="PIRSR" id="PIRSR000350-2"/>
    </source>
</evidence>
<evidence type="ECO:0000259" key="11">
    <source>
        <dbReference type="Pfam" id="PF02852"/>
    </source>
</evidence>
<dbReference type="InterPro" id="IPR036188">
    <property type="entry name" value="FAD/NAD-bd_sf"/>
</dbReference>
<evidence type="ECO:0000256" key="8">
    <source>
        <dbReference type="PIRSR" id="PIRSR000350-3"/>
    </source>
</evidence>
<evidence type="ECO:0000256" key="6">
    <source>
        <dbReference type="ARBA" id="ARBA00023284"/>
    </source>
</evidence>
<keyword evidence="2 10" id="KW-0285">Flavoprotein</keyword>
<evidence type="ECO:0000259" key="12">
    <source>
        <dbReference type="Pfam" id="PF07992"/>
    </source>
</evidence>
<dbReference type="InterPro" id="IPR004099">
    <property type="entry name" value="Pyr_nucl-diS_OxRdtase_dimer"/>
</dbReference>
<dbReference type="Gene3D" id="3.50.50.60">
    <property type="entry name" value="FAD/NAD(P)-binding domain"/>
    <property type="match status" value="2"/>
</dbReference>
<dbReference type="PRINTS" id="PR00368">
    <property type="entry name" value="FADPNR"/>
</dbReference>
<evidence type="ECO:0000313" key="14">
    <source>
        <dbReference type="Proteomes" id="UP000249739"/>
    </source>
</evidence>
<dbReference type="PROSITE" id="PS00076">
    <property type="entry name" value="PYRIDINE_REDOX_1"/>
    <property type="match status" value="1"/>
</dbReference>
<dbReference type="GO" id="GO:0050660">
    <property type="term" value="F:flavin adenine dinucleotide binding"/>
    <property type="evidence" value="ECO:0007669"/>
    <property type="project" value="InterPro"/>
</dbReference>
<evidence type="ECO:0000256" key="2">
    <source>
        <dbReference type="ARBA" id="ARBA00022630"/>
    </source>
</evidence>
<keyword evidence="6 10" id="KW-0676">Redox-active center</keyword>
<evidence type="ECO:0000256" key="5">
    <source>
        <dbReference type="ARBA" id="ARBA00023157"/>
    </source>
</evidence>
<feature type="domain" description="Pyridine nucleotide-disulphide oxidoreductase dimerisation" evidence="11">
    <location>
        <begin position="331"/>
        <end position="436"/>
    </location>
</feature>
<dbReference type="PANTHER" id="PTHR42737">
    <property type="entry name" value="GLUTATHIONE REDUCTASE"/>
    <property type="match status" value="1"/>
</dbReference>
<dbReference type="AlphaFoldDB" id="A0A2W5HLV8"/>
<feature type="binding site" evidence="8">
    <location>
        <position position="296"/>
    </location>
    <ligand>
        <name>FAD</name>
        <dbReference type="ChEBI" id="CHEBI:57692"/>
    </ligand>
</feature>